<reference evidence="8 9" key="1">
    <citation type="submission" date="2019-07" db="EMBL/GenBank/DDBJ databases">
        <title>Genomics analysis of Aphanomyces spp. identifies a new class of oomycete effector associated with host adaptation.</title>
        <authorList>
            <person name="Gaulin E."/>
        </authorList>
    </citation>
    <scope>NUCLEOTIDE SEQUENCE [LARGE SCALE GENOMIC DNA]</scope>
    <source>
        <strain evidence="8 9">ATCC 201684</strain>
    </source>
</reference>
<feature type="transmembrane region" description="Helical" evidence="6">
    <location>
        <begin position="38"/>
        <end position="59"/>
    </location>
</feature>
<name>A0A6G0XKR8_9STRA</name>
<dbReference type="InterPro" id="IPR051717">
    <property type="entry name" value="MFS_MFSD6"/>
</dbReference>
<dbReference type="EMBL" id="VJMJ01000045">
    <property type="protein sequence ID" value="KAF0740741.1"/>
    <property type="molecule type" value="Genomic_DNA"/>
</dbReference>
<dbReference type="PANTHER" id="PTHR16172">
    <property type="entry name" value="MAJOR FACILITATOR SUPERFAMILY DOMAIN-CONTAINING PROTEIN 6-LIKE"/>
    <property type="match status" value="1"/>
</dbReference>
<dbReference type="Gene3D" id="1.20.1250.20">
    <property type="entry name" value="MFS general substrate transporter like domains"/>
    <property type="match status" value="2"/>
</dbReference>
<feature type="domain" description="Major facilitator superfamily (MFS) profile" evidence="7">
    <location>
        <begin position="208"/>
        <end position="406"/>
    </location>
</feature>
<dbReference type="GO" id="GO:0022857">
    <property type="term" value="F:transmembrane transporter activity"/>
    <property type="evidence" value="ECO:0007669"/>
    <property type="project" value="InterPro"/>
</dbReference>
<keyword evidence="3 6" id="KW-0812">Transmembrane</keyword>
<evidence type="ECO:0000256" key="5">
    <source>
        <dbReference type="ARBA" id="ARBA00023136"/>
    </source>
</evidence>
<comment type="caution">
    <text evidence="8">The sequence shown here is derived from an EMBL/GenBank/DDBJ whole genome shotgun (WGS) entry which is preliminary data.</text>
</comment>
<feature type="transmembrane region" description="Helical" evidence="6">
    <location>
        <begin position="71"/>
        <end position="88"/>
    </location>
</feature>
<keyword evidence="5 6" id="KW-0472">Membrane</keyword>
<keyword evidence="9" id="KW-1185">Reference proteome</keyword>
<feature type="transmembrane region" description="Helical" evidence="6">
    <location>
        <begin position="242"/>
        <end position="263"/>
    </location>
</feature>
<keyword evidence="4 6" id="KW-1133">Transmembrane helix</keyword>
<feature type="transmembrane region" description="Helical" evidence="6">
    <location>
        <begin position="12"/>
        <end position="32"/>
    </location>
</feature>
<comment type="similarity">
    <text evidence="2">Belongs to the major facilitator superfamily. MFSD6 family.</text>
</comment>
<gene>
    <name evidence="8" type="ORF">Ae201684_003873</name>
</gene>
<proteinExistence type="inferred from homology"/>
<dbReference type="Pfam" id="PF12832">
    <property type="entry name" value="MFS_1_like"/>
    <property type="match status" value="1"/>
</dbReference>
<dbReference type="PANTHER" id="PTHR16172:SF41">
    <property type="entry name" value="MAJOR FACILITATOR SUPERFAMILY DOMAIN-CONTAINING PROTEIN 6-LIKE"/>
    <property type="match status" value="1"/>
</dbReference>
<dbReference type="AlphaFoldDB" id="A0A6G0XKR8"/>
<comment type="subcellular location">
    <subcellularLocation>
        <location evidence="1">Membrane</location>
        <topology evidence="1">Multi-pass membrane protein</topology>
    </subcellularLocation>
</comment>
<feature type="transmembrane region" description="Helical" evidence="6">
    <location>
        <begin position="363"/>
        <end position="384"/>
    </location>
</feature>
<dbReference type="VEuPathDB" id="FungiDB:AeMF1_019030"/>
<dbReference type="InterPro" id="IPR036259">
    <property type="entry name" value="MFS_trans_sf"/>
</dbReference>
<dbReference type="GO" id="GO:0016020">
    <property type="term" value="C:membrane"/>
    <property type="evidence" value="ECO:0007669"/>
    <property type="project" value="UniProtKB-SubCell"/>
</dbReference>
<organism evidence="8 9">
    <name type="scientific">Aphanomyces euteiches</name>
    <dbReference type="NCBI Taxonomy" id="100861"/>
    <lineage>
        <taxon>Eukaryota</taxon>
        <taxon>Sar</taxon>
        <taxon>Stramenopiles</taxon>
        <taxon>Oomycota</taxon>
        <taxon>Saprolegniomycetes</taxon>
        <taxon>Saprolegniales</taxon>
        <taxon>Verrucalvaceae</taxon>
        <taxon>Aphanomyces</taxon>
    </lineage>
</organism>
<evidence type="ECO:0000256" key="6">
    <source>
        <dbReference type="SAM" id="Phobius"/>
    </source>
</evidence>
<evidence type="ECO:0000313" key="9">
    <source>
        <dbReference type="Proteomes" id="UP000481153"/>
    </source>
</evidence>
<feature type="transmembrane region" description="Helical" evidence="6">
    <location>
        <begin position="209"/>
        <end position="230"/>
    </location>
</feature>
<evidence type="ECO:0000259" key="7">
    <source>
        <dbReference type="PROSITE" id="PS50850"/>
    </source>
</evidence>
<evidence type="ECO:0000256" key="3">
    <source>
        <dbReference type="ARBA" id="ARBA00022692"/>
    </source>
</evidence>
<dbReference type="InterPro" id="IPR020846">
    <property type="entry name" value="MFS_dom"/>
</dbReference>
<accession>A0A6G0XKR8</accession>
<evidence type="ECO:0000256" key="2">
    <source>
        <dbReference type="ARBA" id="ARBA00005241"/>
    </source>
</evidence>
<protein>
    <recommendedName>
        <fullName evidence="7">Major facilitator superfamily (MFS) profile domain-containing protein</fullName>
    </recommendedName>
</protein>
<dbReference type="Proteomes" id="UP000481153">
    <property type="component" value="Unassembled WGS sequence"/>
</dbReference>
<dbReference type="PROSITE" id="PS50850">
    <property type="entry name" value="MFS"/>
    <property type="match status" value="1"/>
</dbReference>
<evidence type="ECO:0000256" key="1">
    <source>
        <dbReference type="ARBA" id="ARBA00004141"/>
    </source>
</evidence>
<feature type="transmembrane region" description="Helical" evidence="6">
    <location>
        <begin position="135"/>
        <end position="155"/>
    </location>
</feature>
<evidence type="ECO:0000256" key="4">
    <source>
        <dbReference type="ARBA" id="ARBA00022989"/>
    </source>
</evidence>
<feature type="transmembrane region" description="Helical" evidence="6">
    <location>
        <begin position="275"/>
        <end position="298"/>
    </location>
</feature>
<evidence type="ECO:0000313" key="8">
    <source>
        <dbReference type="EMBL" id="KAF0740741.1"/>
    </source>
</evidence>
<dbReference type="SUPFAM" id="SSF103473">
    <property type="entry name" value="MFS general substrate transporter"/>
    <property type="match status" value="1"/>
</dbReference>
<dbReference type="InterPro" id="IPR024989">
    <property type="entry name" value="MFS_assoc_dom"/>
</dbReference>
<sequence length="406" mass="43995">MACKDELWAAKATNAFLWLGMSTIVVYLPVYYDAYFDKLQIGVLSAIPCFCSLIAPPIWGAVADLLQRQRLVHVFCIVSSAAVMFMIQFASSDFVLTCILVLLANFQTSPTGPLLDQAIMVLVERVGGEYGKQRLFGAVGWGIGAFVTGLIVNAYGIAWSFRLQLAFVIPTLVVLSYIPAPDSRRSSLAAAPSVSFAEGMRQVTKKTDVLLLLLVVLLMGLMFGIVSSFLTLNLYELSGNSSWIVGIAIWLETLSELPAFFFADAVIKRLGIVKTIGISILGYAARITCYAFMTTAWMALPFELLHGVTFALSWAAFTKYIYDAAPPGTEGTMMGILSSVLNGLGRGTGTLVGGYLYNNFGAQVMWLTADMGVPFALLGLYLFARASPGAFSRHEVVRLNPVKDGV</sequence>